<evidence type="ECO:0000256" key="6">
    <source>
        <dbReference type="SAM" id="Phobius"/>
    </source>
</evidence>
<dbReference type="GO" id="GO:0015920">
    <property type="term" value="P:lipopolysaccharide transport"/>
    <property type="evidence" value="ECO:0007669"/>
    <property type="project" value="TreeGrafter"/>
</dbReference>
<reference evidence="7 8" key="1">
    <citation type="submission" date="2019-04" db="EMBL/GenBank/DDBJ databases">
        <title>Draft genome sequence data and analysis of a Fermenting Bacterium, Geotoga petraea strain HO-Geo1, isolated from heavy-oil petroleum reservoir in Russia.</title>
        <authorList>
            <person name="Grouzdev D.S."/>
            <person name="Semenova E.M."/>
            <person name="Sokolova D.S."/>
            <person name="Tourova T.P."/>
            <person name="Poltaraus A.B."/>
            <person name="Nazina T.N."/>
        </authorList>
    </citation>
    <scope>NUCLEOTIDE SEQUENCE [LARGE SCALE GENOMIC DNA]</scope>
    <source>
        <strain evidence="7 8">HO-Geo1</strain>
    </source>
</reference>
<sequence>MQRERFRVFLLIRGRTMKRLIKYITKEFSAPFFMGLFGFIVFVSVQLLYELSEIIVKNHVGFDKLLLLLWYNLPYFISMGIPVGVLFSIFWVVSRFTNDNELIAMQTLGVPTRKIVIPFLLISIFLSLFTFYLYDNLVPNSNYKAKQAMAKYIYEKPEATIEDNEFVDLGDDRYLFVKELDRNTGILYELLLYEVAYDNVKVFHAERAQKYPDGWKMENGRIYKMKDNGFLELDVSFDSLDLNIAADVEEFINFSKGANEMTTRELKEKIITFSKLGSNVSGLIVSYHNKFANSLAPLVIAILGISLSLFLNIKSKSWSVITTFVLVVLYQGSGAWITALGKEEIVNPVLASWLPNILFGSIGILLFILLDTKISYKVTEPLKKFFSIAIVVFIFSIGSTGYSEKVNIKANDFNIFNNTITIDSTLTINYQDTIVDAGSGKIVLREDNTVKFAELTNGVKYQYEKNTIEASQMTINYETDTALFLNSYTIQKYKDNEKVSVRIWSEETEKPINDDIIFSNRIKLTTCEDNITYYMSARKVTVFPKKFLIARDVVLDFFGMPVFYFPFYFQSLAEDEDEPLKLVLKYEDNKINVNVGINYTFENNSKLKFNYEIINDLEKNSFDQSSSFNYGFPFLNGEFSIFSNLYNETLTSLGLQYDFDFDGNLKAQHSPSSNKQQISLNIPELKTNYGTIEDIKSQIIWKERTIDFVEFYSLSTDAFQKKYKRSIISISDLDFNAKSAENSNAKNDIVEIWQNRISNTELEGKYNLYSNNSSLSGNFNYDRTKVATKVTQDRLESNNKFNYKYNAFSYNINDFNLDNYINFTSNFNHKLDLIEQSEYSFGKTYFDLNVKPQIDFKYNIFKAGTYLNFRKVFENNLTPSATDQISYGDFIGYDLNILNNNLKNSILLERNFLYKNEDLHLSFLDRFDLDSLNINTKTELSILNTRHRIKTDTKFDVEDDENIKLEKTSIEISNSIYSYDHKTKFEIKHQEEPKIEYLENTETFKFSRNKIQIDYDYFLSKSLWKEKIPKIEANYNFYFNNNKLNGSLLINDQYNHIKTENKFIQQNSQFFVELDLEHYIEEKETKSSIQIENSDESEFGKFGIKYNGITKDFSFDVFEIQKKIVCWTLNLKAYSPNNTNDPALTLLPNFKVSGFSFTFFINYIPDKNVKYSDQGFEFGLM</sequence>
<feature type="transmembrane region" description="Helical" evidence="6">
    <location>
        <begin position="318"/>
        <end position="338"/>
    </location>
</feature>
<dbReference type="AlphaFoldDB" id="A0A4Z0W455"/>
<keyword evidence="4 6" id="KW-1133">Transmembrane helix</keyword>
<evidence type="ECO:0000256" key="4">
    <source>
        <dbReference type="ARBA" id="ARBA00022989"/>
    </source>
</evidence>
<accession>A0A4Z0W455</accession>
<feature type="transmembrane region" description="Helical" evidence="6">
    <location>
        <begin position="69"/>
        <end position="94"/>
    </location>
</feature>
<comment type="caution">
    <text evidence="7">The sequence shown here is derived from an EMBL/GenBank/DDBJ whole genome shotgun (WGS) entry which is preliminary data.</text>
</comment>
<dbReference type="InterPro" id="IPR005495">
    <property type="entry name" value="LptG/LptF_permease"/>
</dbReference>
<evidence type="ECO:0000313" key="8">
    <source>
        <dbReference type="Proteomes" id="UP000297288"/>
    </source>
</evidence>
<dbReference type="EMBL" id="SRME01000002">
    <property type="protein sequence ID" value="TGG88225.1"/>
    <property type="molecule type" value="Genomic_DNA"/>
</dbReference>
<gene>
    <name evidence="7" type="ORF">E4650_04080</name>
</gene>
<feature type="transmembrane region" description="Helical" evidence="6">
    <location>
        <begin position="291"/>
        <end position="311"/>
    </location>
</feature>
<dbReference type="Proteomes" id="UP000297288">
    <property type="component" value="Unassembled WGS sequence"/>
</dbReference>
<keyword evidence="3 6" id="KW-0812">Transmembrane</keyword>
<dbReference type="GO" id="GO:0043190">
    <property type="term" value="C:ATP-binding cassette (ABC) transporter complex"/>
    <property type="evidence" value="ECO:0007669"/>
    <property type="project" value="TreeGrafter"/>
</dbReference>
<evidence type="ECO:0000313" key="7">
    <source>
        <dbReference type="EMBL" id="TGG88225.1"/>
    </source>
</evidence>
<keyword evidence="5 6" id="KW-0472">Membrane</keyword>
<evidence type="ECO:0000256" key="1">
    <source>
        <dbReference type="ARBA" id="ARBA00004651"/>
    </source>
</evidence>
<evidence type="ECO:0000256" key="3">
    <source>
        <dbReference type="ARBA" id="ARBA00022692"/>
    </source>
</evidence>
<name>A0A4Z0W455_9BACT</name>
<evidence type="ECO:0000256" key="2">
    <source>
        <dbReference type="ARBA" id="ARBA00022475"/>
    </source>
</evidence>
<dbReference type="Pfam" id="PF03739">
    <property type="entry name" value="LptF_LptG"/>
    <property type="match status" value="1"/>
</dbReference>
<feature type="transmembrane region" description="Helical" evidence="6">
    <location>
        <begin position="115"/>
        <end position="134"/>
    </location>
</feature>
<evidence type="ECO:0000256" key="5">
    <source>
        <dbReference type="ARBA" id="ARBA00023136"/>
    </source>
</evidence>
<keyword evidence="2" id="KW-1003">Cell membrane</keyword>
<dbReference type="PANTHER" id="PTHR33529">
    <property type="entry name" value="SLR0882 PROTEIN-RELATED"/>
    <property type="match status" value="1"/>
</dbReference>
<dbReference type="PANTHER" id="PTHR33529:SF6">
    <property type="entry name" value="YJGP_YJGQ FAMILY PERMEASE"/>
    <property type="match status" value="1"/>
</dbReference>
<organism evidence="7 8">
    <name type="scientific">Geotoga petraea</name>
    <dbReference type="NCBI Taxonomy" id="28234"/>
    <lineage>
        <taxon>Bacteria</taxon>
        <taxon>Thermotogati</taxon>
        <taxon>Thermotogota</taxon>
        <taxon>Thermotogae</taxon>
        <taxon>Petrotogales</taxon>
        <taxon>Petrotogaceae</taxon>
        <taxon>Geotoga</taxon>
    </lineage>
</organism>
<feature type="transmembrane region" description="Helical" evidence="6">
    <location>
        <begin position="350"/>
        <end position="370"/>
    </location>
</feature>
<feature type="transmembrane region" description="Helical" evidence="6">
    <location>
        <begin position="382"/>
        <end position="402"/>
    </location>
</feature>
<dbReference type="OrthoDB" id="9780716at2"/>
<feature type="transmembrane region" description="Helical" evidence="6">
    <location>
        <begin position="28"/>
        <end position="49"/>
    </location>
</feature>
<comment type="subcellular location">
    <subcellularLocation>
        <location evidence="1">Cell membrane</location>
        <topology evidence="1">Multi-pass membrane protein</topology>
    </subcellularLocation>
</comment>
<proteinExistence type="predicted"/>
<protein>
    <submittedName>
        <fullName evidence="7">YjgP/YjgQ family permease</fullName>
    </submittedName>
</protein>